<dbReference type="AlphaFoldDB" id="A0A380FM14"/>
<keyword evidence="1" id="KW-0808">Transferase</keyword>
<sequence length="85" mass="9849">MLLEQQLVNRFVAFAIKYGDFENEDAIYIQNRLLAILNAEGIDQKLSMPDSINSAPSPNDITQYWIQQAIEQQMIEDALYNKRNN</sequence>
<evidence type="ECO:0000313" key="1">
    <source>
        <dbReference type="EMBL" id="SUM34491.1"/>
    </source>
</evidence>
<accession>A0A380FM14</accession>
<proteinExistence type="predicted"/>
<dbReference type="Proteomes" id="UP000255277">
    <property type="component" value="Unassembled WGS sequence"/>
</dbReference>
<name>A0A380FM14_STAGA</name>
<dbReference type="EC" id="2.7.7.12" evidence="1"/>
<dbReference type="EMBL" id="UHDK01000001">
    <property type="protein sequence ID" value="SUM34491.1"/>
    <property type="molecule type" value="Genomic_DNA"/>
</dbReference>
<reference evidence="1 2" key="1">
    <citation type="submission" date="2018-06" db="EMBL/GenBank/DDBJ databases">
        <authorList>
            <consortium name="Pathogen Informatics"/>
            <person name="Doyle S."/>
        </authorList>
    </citation>
    <scope>NUCLEOTIDE SEQUENCE [LARGE SCALE GENOMIC DNA]</scope>
    <source>
        <strain evidence="1 2">NCTC12195</strain>
    </source>
</reference>
<dbReference type="GO" id="GO:0008108">
    <property type="term" value="F:UDP-glucose:hexose-1-phosphate uridylyltransferase activity"/>
    <property type="evidence" value="ECO:0007669"/>
    <property type="project" value="UniProtKB-EC"/>
</dbReference>
<gene>
    <name evidence="1" type="ORF">NCTC12195_04016</name>
</gene>
<protein>
    <submittedName>
        <fullName evidence="1">Galactose-1-phosphate uridylyltransferase</fullName>
        <ecNumber evidence="1">2.7.7.12</ecNumber>
    </submittedName>
</protein>
<keyword evidence="1" id="KW-0548">Nucleotidyltransferase</keyword>
<evidence type="ECO:0000313" key="2">
    <source>
        <dbReference type="Proteomes" id="UP000255277"/>
    </source>
</evidence>
<organism evidence="1 2">
    <name type="scientific">Staphylococcus gallinarum</name>
    <dbReference type="NCBI Taxonomy" id="1293"/>
    <lineage>
        <taxon>Bacteria</taxon>
        <taxon>Bacillati</taxon>
        <taxon>Bacillota</taxon>
        <taxon>Bacilli</taxon>
        <taxon>Bacillales</taxon>
        <taxon>Staphylococcaceae</taxon>
        <taxon>Staphylococcus</taxon>
    </lineage>
</organism>